<dbReference type="AlphaFoldDB" id="A0AAW7X9C2"/>
<dbReference type="Proteomes" id="UP001169760">
    <property type="component" value="Unassembled WGS sequence"/>
</dbReference>
<dbReference type="Pfam" id="PF02481">
    <property type="entry name" value="DNA_processg_A"/>
    <property type="match status" value="1"/>
</dbReference>
<evidence type="ECO:0000259" key="2">
    <source>
        <dbReference type="Pfam" id="PF02481"/>
    </source>
</evidence>
<comment type="caution">
    <text evidence="3">The sequence shown here is derived from an EMBL/GenBank/DDBJ whole genome shotgun (WGS) entry which is preliminary data.</text>
</comment>
<dbReference type="PANTHER" id="PTHR43022:SF1">
    <property type="entry name" value="PROTEIN SMF"/>
    <property type="match status" value="1"/>
</dbReference>
<dbReference type="InterPro" id="IPR057666">
    <property type="entry name" value="DrpA_SLOG"/>
</dbReference>
<dbReference type="SUPFAM" id="SSF102405">
    <property type="entry name" value="MCP/YpsA-like"/>
    <property type="match status" value="1"/>
</dbReference>
<dbReference type="EMBL" id="JAUOPB010000009">
    <property type="protein sequence ID" value="MDO6423457.1"/>
    <property type="molecule type" value="Genomic_DNA"/>
</dbReference>
<name>A0AAW7X9C2_9GAMM</name>
<organism evidence="3 4">
    <name type="scientific">Saccharophagus degradans</name>
    <dbReference type="NCBI Taxonomy" id="86304"/>
    <lineage>
        <taxon>Bacteria</taxon>
        <taxon>Pseudomonadati</taxon>
        <taxon>Pseudomonadota</taxon>
        <taxon>Gammaproteobacteria</taxon>
        <taxon>Cellvibrionales</taxon>
        <taxon>Cellvibrionaceae</taxon>
        <taxon>Saccharophagus</taxon>
    </lineage>
</organism>
<dbReference type="RefSeq" id="WP_303493125.1">
    <property type="nucleotide sequence ID" value="NZ_JAUOPB010000009.1"/>
</dbReference>
<protein>
    <submittedName>
        <fullName evidence="3">DNA-processing protein DprA</fullName>
    </submittedName>
</protein>
<dbReference type="Gene3D" id="3.40.50.450">
    <property type="match status" value="1"/>
</dbReference>
<dbReference type="GO" id="GO:0009294">
    <property type="term" value="P:DNA-mediated transformation"/>
    <property type="evidence" value="ECO:0007669"/>
    <property type="project" value="InterPro"/>
</dbReference>
<evidence type="ECO:0000256" key="1">
    <source>
        <dbReference type="ARBA" id="ARBA00006525"/>
    </source>
</evidence>
<reference evidence="3" key="1">
    <citation type="submission" date="2023-07" db="EMBL/GenBank/DDBJ databases">
        <title>Genome content predicts the carbon catabolic preferences of heterotrophic bacteria.</title>
        <authorList>
            <person name="Gralka M."/>
        </authorList>
    </citation>
    <scope>NUCLEOTIDE SEQUENCE</scope>
    <source>
        <strain evidence="3">I3M17_2</strain>
    </source>
</reference>
<sequence>MNVSHFSSADGSLSPTAQATLLLTCYFSKAKNETAKPLTNAEWGRFALWLKEKSTTPADLLVTDPKALLQGWHDARISAERIVELLSRGHSLALAMEKWQRAGLWVVTRSDPEYPKRLKQRLKTDSPPVLFGCGNKTLLGAGGLAVIGSRNASESDLDFTDQVGAKAAAEGIAIVSGGARGVDETAMLGAIKQGGMVIGVMADSLLKAATSSKWRKGLMNGYAVLISPFYPEAGFNAGNAMARNKYIYCLADSSLVIHSGKKGGTLNGAEENLKKAWVPLWVKQTTDKDAANADLVTKGGRWLEANTQAFKIAELMCNEGGRANQVKEQMGDLFAMPGQPELFSETESGPEIESEHKKETVEPEIKSVVNENQANIVVSSEQTVESEAAPSGPIDFYQLFTSELQRLAEKPVTVKELIESTQLNKSQLTEWLKRAVDDEVVEQLSRPVRYQVKNKK</sequence>
<proteinExistence type="inferred from homology"/>
<evidence type="ECO:0000313" key="4">
    <source>
        <dbReference type="Proteomes" id="UP001169760"/>
    </source>
</evidence>
<dbReference type="PANTHER" id="PTHR43022">
    <property type="entry name" value="PROTEIN SMF"/>
    <property type="match status" value="1"/>
</dbReference>
<feature type="domain" description="Smf/DprA SLOG" evidence="2">
    <location>
        <begin position="106"/>
        <end position="304"/>
    </location>
</feature>
<evidence type="ECO:0000313" key="3">
    <source>
        <dbReference type="EMBL" id="MDO6423457.1"/>
    </source>
</evidence>
<comment type="similarity">
    <text evidence="1">Belongs to the DprA/Smf family.</text>
</comment>
<accession>A0AAW7X9C2</accession>
<gene>
    <name evidence="3" type="ORF">Q4521_13335</name>
</gene>
<dbReference type="InterPro" id="IPR003488">
    <property type="entry name" value="DprA"/>
</dbReference>